<organism evidence="3 4">
    <name type="scientific">Aspergillus tubingensis (strain CBS 134.48)</name>
    <dbReference type="NCBI Taxonomy" id="767770"/>
    <lineage>
        <taxon>Eukaryota</taxon>
        <taxon>Fungi</taxon>
        <taxon>Dikarya</taxon>
        <taxon>Ascomycota</taxon>
        <taxon>Pezizomycotina</taxon>
        <taxon>Eurotiomycetes</taxon>
        <taxon>Eurotiomycetidae</taxon>
        <taxon>Eurotiales</taxon>
        <taxon>Aspergillaceae</taxon>
        <taxon>Aspergillus</taxon>
        <taxon>Aspergillus subgen. Circumdati</taxon>
    </lineage>
</organism>
<reference evidence="4" key="1">
    <citation type="journal article" date="2017" name="Genome Biol.">
        <title>Comparative genomics reveals high biological diversity and specific adaptations in the industrially and medically important fungal genus Aspergillus.</title>
        <authorList>
            <person name="de Vries R.P."/>
            <person name="Riley R."/>
            <person name="Wiebenga A."/>
            <person name="Aguilar-Osorio G."/>
            <person name="Amillis S."/>
            <person name="Uchima C.A."/>
            <person name="Anderluh G."/>
            <person name="Asadollahi M."/>
            <person name="Askin M."/>
            <person name="Barry K."/>
            <person name="Battaglia E."/>
            <person name="Bayram O."/>
            <person name="Benocci T."/>
            <person name="Braus-Stromeyer S.A."/>
            <person name="Caldana C."/>
            <person name="Canovas D."/>
            <person name="Cerqueira G.C."/>
            <person name="Chen F."/>
            <person name="Chen W."/>
            <person name="Choi C."/>
            <person name="Clum A."/>
            <person name="Dos Santos R.A."/>
            <person name="Damasio A.R."/>
            <person name="Diallinas G."/>
            <person name="Emri T."/>
            <person name="Fekete E."/>
            <person name="Flipphi M."/>
            <person name="Freyberg S."/>
            <person name="Gallo A."/>
            <person name="Gournas C."/>
            <person name="Habgood R."/>
            <person name="Hainaut M."/>
            <person name="Harispe M.L."/>
            <person name="Henrissat B."/>
            <person name="Hilden K.S."/>
            <person name="Hope R."/>
            <person name="Hossain A."/>
            <person name="Karabika E."/>
            <person name="Karaffa L."/>
            <person name="Karanyi Z."/>
            <person name="Krasevec N."/>
            <person name="Kuo A."/>
            <person name="Kusch H."/>
            <person name="LaButti K."/>
            <person name="Lagendijk E.L."/>
            <person name="Lapidus A."/>
            <person name="Levasseur A."/>
            <person name="Lindquist E."/>
            <person name="Lipzen A."/>
            <person name="Logrieco A.F."/>
            <person name="MacCabe A."/>
            <person name="Maekelae M.R."/>
            <person name="Malavazi I."/>
            <person name="Melin P."/>
            <person name="Meyer V."/>
            <person name="Mielnichuk N."/>
            <person name="Miskei M."/>
            <person name="Molnar A.P."/>
            <person name="Mule G."/>
            <person name="Ngan C.Y."/>
            <person name="Orejas M."/>
            <person name="Orosz E."/>
            <person name="Ouedraogo J.P."/>
            <person name="Overkamp K.M."/>
            <person name="Park H.-S."/>
            <person name="Perrone G."/>
            <person name="Piumi F."/>
            <person name="Punt P.J."/>
            <person name="Ram A.F."/>
            <person name="Ramon A."/>
            <person name="Rauscher S."/>
            <person name="Record E."/>
            <person name="Riano-Pachon D.M."/>
            <person name="Robert V."/>
            <person name="Roehrig J."/>
            <person name="Ruller R."/>
            <person name="Salamov A."/>
            <person name="Salih N.S."/>
            <person name="Samson R.A."/>
            <person name="Sandor E."/>
            <person name="Sanguinetti M."/>
            <person name="Schuetze T."/>
            <person name="Sepcic K."/>
            <person name="Shelest E."/>
            <person name="Sherlock G."/>
            <person name="Sophianopoulou V."/>
            <person name="Squina F.M."/>
            <person name="Sun H."/>
            <person name="Susca A."/>
            <person name="Todd R.B."/>
            <person name="Tsang A."/>
            <person name="Unkles S.E."/>
            <person name="van de Wiele N."/>
            <person name="van Rossen-Uffink D."/>
            <person name="Oliveira J.V."/>
            <person name="Vesth T.C."/>
            <person name="Visser J."/>
            <person name="Yu J.-H."/>
            <person name="Zhou M."/>
            <person name="Andersen M.R."/>
            <person name="Archer D.B."/>
            <person name="Baker S.E."/>
            <person name="Benoit I."/>
            <person name="Brakhage A.A."/>
            <person name="Braus G.H."/>
            <person name="Fischer R."/>
            <person name="Frisvad J.C."/>
            <person name="Goldman G.H."/>
            <person name="Houbraken J."/>
            <person name="Oakley B."/>
            <person name="Pocsi I."/>
            <person name="Scazzocchio C."/>
            <person name="Seiboth B."/>
            <person name="vanKuyk P.A."/>
            <person name="Wortman J."/>
            <person name="Dyer P.S."/>
            <person name="Grigoriev I.V."/>
        </authorList>
    </citation>
    <scope>NUCLEOTIDE SEQUENCE [LARGE SCALE GENOMIC DNA]</scope>
    <source>
        <strain evidence="4">CBS 134.48</strain>
    </source>
</reference>
<evidence type="ECO:0000313" key="4">
    <source>
        <dbReference type="Proteomes" id="UP000184304"/>
    </source>
</evidence>
<feature type="domain" description="TNT" evidence="2">
    <location>
        <begin position="126"/>
        <end position="221"/>
    </location>
</feature>
<protein>
    <recommendedName>
        <fullName evidence="2">TNT domain-containing protein</fullName>
    </recommendedName>
</protein>
<feature type="signal peptide" evidence="1">
    <location>
        <begin position="1"/>
        <end position="20"/>
    </location>
</feature>
<evidence type="ECO:0000313" key="3">
    <source>
        <dbReference type="EMBL" id="OJI86436.1"/>
    </source>
</evidence>
<dbReference type="VEuPathDB" id="FungiDB:ASPTUDRAFT_63879"/>
<dbReference type="InterPro" id="IPR053024">
    <property type="entry name" value="Fungal_surface_NADase"/>
</dbReference>
<accession>A0A1L9NAW9</accession>
<dbReference type="InterPro" id="IPR025331">
    <property type="entry name" value="TNT"/>
</dbReference>
<evidence type="ECO:0000256" key="1">
    <source>
        <dbReference type="SAM" id="SignalP"/>
    </source>
</evidence>
<dbReference type="AlphaFoldDB" id="A0A1L9NAW9"/>
<feature type="chain" id="PRO_5012092335" description="TNT domain-containing protein" evidence="1">
    <location>
        <begin position="21"/>
        <end position="249"/>
    </location>
</feature>
<gene>
    <name evidence="3" type="ORF">ASPTUDRAFT_63879</name>
</gene>
<dbReference type="OMA" id="RWATEDG"/>
<keyword evidence="4" id="KW-1185">Reference proteome</keyword>
<dbReference type="Pfam" id="PF14021">
    <property type="entry name" value="TNT"/>
    <property type="match status" value="1"/>
</dbReference>
<dbReference type="PANTHER" id="PTHR42059">
    <property type="entry name" value="TNT DOMAIN-CONTAINING PROTEIN"/>
    <property type="match status" value="1"/>
</dbReference>
<dbReference type="PANTHER" id="PTHR42059:SF1">
    <property type="entry name" value="TNT DOMAIN-CONTAINING PROTEIN"/>
    <property type="match status" value="1"/>
</dbReference>
<proteinExistence type="predicted"/>
<dbReference type="Proteomes" id="UP000184304">
    <property type="component" value="Unassembled WGS sequence"/>
</dbReference>
<dbReference type="OrthoDB" id="2923349at2759"/>
<evidence type="ECO:0000259" key="2">
    <source>
        <dbReference type="Pfam" id="PF14021"/>
    </source>
</evidence>
<keyword evidence="1" id="KW-0732">Signal</keyword>
<dbReference type="GO" id="GO:0050135">
    <property type="term" value="F:NADP+ nucleosidase activity"/>
    <property type="evidence" value="ECO:0007669"/>
    <property type="project" value="InterPro"/>
</dbReference>
<name>A0A1L9NAW9_ASPTC</name>
<sequence length="249" mass="27505">MVFLSRALLALPLLGSLALADVTIDNVIPPECGDVAIACNGLQPDGNNDTQNYFSCEDCPCNNKLLGQNQIATSGNWTSIFDGWVPWGGYCPRDFLCTWANWAKDPWRGFVYPPNDGGIGCPQNVTLTQDTMLDRFGRKDGQYLALAGVPYSQRSTPPNNLNKYVGPGNTENNYWVFRVLKSFEALQSPIAPWFGQEGGADQFYVEIGVQELINEGYLEEVTPSGALEDSDLSTWDSLEPVQGEPMFYH</sequence>
<dbReference type="EMBL" id="KV878187">
    <property type="protein sequence ID" value="OJI86436.1"/>
    <property type="molecule type" value="Genomic_DNA"/>
</dbReference>